<dbReference type="EMBL" id="BMAO01033399">
    <property type="protein sequence ID" value="GFQ89265.1"/>
    <property type="molecule type" value="Genomic_DNA"/>
</dbReference>
<dbReference type="CDD" id="cd21853">
    <property type="entry name" value="KNL1_NTD"/>
    <property type="match status" value="1"/>
</dbReference>
<accession>A0A8X6J2Z4</accession>
<organism evidence="2 3">
    <name type="scientific">Trichonephila clavata</name>
    <name type="common">Joro spider</name>
    <name type="synonym">Nephila clavata</name>
    <dbReference type="NCBI Taxonomy" id="2740835"/>
    <lineage>
        <taxon>Eukaryota</taxon>
        <taxon>Metazoa</taxon>
        <taxon>Ecdysozoa</taxon>
        <taxon>Arthropoda</taxon>
        <taxon>Chelicerata</taxon>
        <taxon>Arachnida</taxon>
        <taxon>Araneae</taxon>
        <taxon>Araneomorphae</taxon>
        <taxon>Entelegynae</taxon>
        <taxon>Araneoidea</taxon>
        <taxon>Nephilidae</taxon>
        <taxon>Trichonephila</taxon>
    </lineage>
</organism>
<name>A0A8X6J2Z4_TRICU</name>
<evidence type="ECO:0000313" key="2">
    <source>
        <dbReference type="EMBL" id="GFQ89265.1"/>
    </source>
</evidence>
<dbReference type="Proteomes" id="UP000887116">
    <property type="component" value="Unassembled WGS sequence"/>
</dbReference>
<reference evidence="2" key="1">
    <citation type="submission" date="2020-07" db="EMBL/GenBank/DDBJ databases">
        <title>Multicomponent nature underlies the extraordinary mechanical properties of spider dragline silk.</title>
        <authorList>
            <person name="Kono N."/>
            <person name="Nakamura H."/>
            <person name="Mori M."/>
            <person name="Yoshida Y."/>
            <person name="Ohtoshi R."/>
            <person name="Malay A.D."/>
            <person name="Moran D.A.P."/>
            <person name="Tomita M."/>
            <person name="Numata K."/>
            <person name="Arakawa K."/>
        </authorList>
    </citation>
    <scope>NUCLEOTIDE SEQUENCE</scope>
</reference>
<protein>
    <submittedName>
        <fullName evidence="2">Uncharacterized protein</fullName>
    </submittedName>
</protein>
<dbReference type="OrthoDB" id="6437009at2759"/>
<evidence type="ECO:0000256" key="1">
    <source>
        <dbReference type="SAM" id="MobiDB-lite"/>
    </source>
</evidence>
<feature type="region of interest" description="Disordered" evidence="1">
    <location>
        <begin position="1247"/>
        <end position="1280"/>
    </location>
</feature>
<feature type="compositionally biased region" description="Polar residues" evidence="1">
    <location>
        <begin position="1258"/>
        <end position="1279"/>
    </location>
</feature>
<evidence type="ECO:0000313" key="3">
    <source>
        <dbReference type="Proteomes" id="UP000887116"/>
    </source>
</evidence>
<sequence length="1974" mass="222794">MEEKNKEIGPDILDGILDDLCDNGDREGRGKRKRSSILKTAKSLNLDPCEFEDVEYKRKSQSSKRVSFADTFQVKELVTGNIYDIPGYHELEASKESHLSDQGSCFIEANKENIHITSRSSLNSKSGNAQNFENKDLYSVKHTMSEAVCRKPLIFAPNLENSFLGPSFHFKEKASSRLENSGVGNEMELTIIHNQDNLTISSVDSENVFESPKPKNCTIEKHHIVSTISGISGSHEGSPSIKDFNKYICKFLDSDWKKNSLKEQFYTDSPHSLSSTLNSFSFNTETVEEKAHIFPAFSKNKAKFINDFYFDEEHSYSANYLLQNKENFPNFVFNPCPQDSNFKTLRCGSSLSNNPLIVQRSENQLDKTKLTVEEMEMTFLNPQAHSSVIEKQCEETGNKTKYSVHDMEVTCIDSLEASSLCVSSDSVFIENDAMEISAGNVTNSEDLEKYAKSGNSQNHLENIFPNDERGNKSGFSFTRPTSNLPYESIESNPISRSDVNIYADESFSKIAINNHSKFACGNVTSNEKFETHSIVNELNANSFDENRTRAHIKILACDLGRTNYCTSEGKLNEYSLNSQNRDTVKKLSGKESPQEEILSLDKTSVSKCPTDFIQDKENIKFSWERSIKISRSDLRCNESEYVPEDEDFKINDTGELEVENNTLDFSTLLAKPFHIDKSDNVAHTDRKFMFQSSALDITCNTEFSGDDGLQESFEQKDTSEILENSHKTLQSPVENPRTQYFESDKMELTCAFRSSMLSSINNCSSKTDQQVKFLEKASSKFTESCRADNCTSNKMELTCAVGNNSLQSEKVSGLDIYQQIQSPERQNANKNHRYSEYFEAHNSISDKIESTCADVNNAFQSINDNSLNTHAQIRDLKCHNLSKNFKLDEYTWTKNCINDEMDLTCAVKDNTELKEIFDINARLYDASCKEAENCTFVPENHYDELKTQHSVAIERDNSISNSVDYEINYKDHQHLKSSSPEILPNVNEYDCNLSNDSEKNLNAVDKSINKTFNSHEKDLTFAAVGSCNVQGSPFFQMNSTCSSKCSTSKKQHILNLQNSNAKQKSFQISYSQMSLQSSNSTVNLADAIETIADKSKLVDTATANNARERILNKCSNTVELKNIACNEKNKQVALKTIDISPKNVNDNLTPLDSNNTHSKSVKIKHKNHYSNAATPGAVYTLRKKRQQLSGNILSKLFFSPEVTYLMKKAETLNLKHSFGEVKSNSPIRDDCKKSLNFNSFEMENSLTTQGVENVPPSEFQSFNTSPKRTDNNSVSSLTDLNAPPDSILTSFTEKERSSNSQIVKEVHSVSKCNQDISSIPQNERVEISSGSFNDSLQILPDLIFESSKFSMSGTISKMYATKFYDKSISRKESTLINPVEKNTSLETSNLRLNSVDGYNCSNNLPNLMSCSVFCNEIKQKEPVFENNTLKMSGKKIQNDCLSPKVKEKSIYLDSFVQNKKTCVNSMDSVMPSDKSDLKTIYSDENVNSSKSMNSPKNLACLSITETSKKVSLKRKILNVSEENSLVCPEKRSTNETLKEINDLSETDVSCPVTNELINIKAVKDGILALSEILKRVDVPIPYAANDIISPENSVGAEHFRQSEKWMKNLDSNNQNDSKEPPQPLEMEISCLNDSVNLENVKNLEQAKIQISDYQESSKSANIQKQSGSMEISTTMLNCTAEDIESSAFCCSKIHQHSVNTNKSSFNVPEKSPWGAKTLDINSTPVEMEVSEAPLERTEKDVTMELTNEFPETNGNVKEVEYSVSALTQDMSKLKLKFEEASNGSNWKLKTIEEDKAVFRLEWGVWLYRCVVFIHVGCENPCKLNISFEPCVKHPDEYTTLGYKFFQYLVNDKILPFSLCSNKMIEKLNEYSSISEKVESLMRNIMQVSISNDNTLSEDLNPLKFCVEILNENRMSKFLMTFYINLHTYPLERVVPEIKHLNYNDITKEVEAAVKDVEPGEGYIWNVVELVTDFN</sequence>
<comment type="caution">
    <text evidence="2">The sequence shown here is derived from an EMBL/GenBank/DDBJ whole genome shotgun (WGS) entry which is preliminary data.</text>
</comment>
<keyword evidence="3" id="KW-1185">Reference proteome</keyword>
<proteinExistence type="predicted"/>
<gene>
    <name evidence="2" type="primary">AVEN_26418_1</name>
    <name evidence="2" type="ORF">TNCT_93901</name>
</gene>